<organism evidence="1 2">
    <name type="scientific">Mucor saturninus</name>
    <dbReference type="NCBI Taxonomy" id="64648"/>
    <lineage>
        <taxon>Eukaryota</taxon>
        <taxon>Fungi</taxon>
        <taxon>Fungi incertae sedis</taxon>
        <taxon>Mucoromycota</taxon>
        <taxon>Mucoromycotina</taxon>
        <taxon>Mucoromycetes</taxon>
        <taxon>Mucorales</taxon>
        <taxon>Mucorineae</taxon>
        <taxon>Mucoraceae</taxon>
        <taxon>Mucor</taxon>
    </lineage>
</organism>
<gene>
    <name evidence="1" type="ORF">INT47_011980</name>
</gene>
<dbReference type="AlphaFoldDB" id="A0A8H7V839"/>
<accession>A0A8H7V839</accession>
<comment type="caution">
    <text evidence="1">The sequence shown here is derived from an EMBL/GenBank/DDBJ whole genome shotgun (WGS) entry which is preliminary data.</text>
</comment>
<dbReference type="OrthoDB" id="2284923at2759"/>
<dbReference type="EMBL" id="JAEPRD010000042">
    <property type="protein sequence ID" value="KAG2204684.1"/>
    <property type="molecule type" value="Genomic_DNA"/>
</dbReference>
<name>A0A8H7V839_9FUNG</name>
<keyword evidence="2" id="KW-1185">Reference proteome</keyword>
<protein>
    <submittedName>
        <fullName evidence="1">Uncharacterized protein</fullName>
    </submittedName>
</protein>
<evidence type="ECO:0000313" key="2">
    <source>
        <dbReference type="Proteomes" id="UP000603453"/>
    </source>
</evidence>
<dbReference type="Proteomes" id="UP000603453">
    <property type="component" value="Unassembled WGS sequence"/>
</dbReference>
<proteinExistence type="predicted"/>
<reference evidence="1" key="1">
    <citation type="submission" date="2020-12" db="EMBL/GenBank/DDBJ databases">
        <title>Metabolic potential, ecology and presence of endohyphal bacteria is reflected in genomic diversity of Mucoromycotina.</title>
        <authorList>
            <person name="Muszewska A."/>
            <person name="Okrasinska A."/>
            <person name="Steczkiewicz K."/>
            <person name="Drgas O."/>
            <person name="Orlowska M."/>
            <person name="Perlinska-Lenart U."/>
            <person name="Aleksandrzak-Piekarczyk T."/>
            <person name="Szatraj K."/>
            <person name="Zielenkiewicz U."/>
            <person name="Pilsyk S."/>
            <person name="Malc E."/>
            <person name="Mieczkowski P."/>
            <person name="Kruszewska J.S."/>
            <person name="Biernat P."/>
            <person name="Pawlowska J."/>
        </authorList>
    </citation>
    <scope>NUCLEOTIDE SEQUENCE</scope>
    <source>
        <strain evidence="1">WA0000017839</strain>
    </source>
</reference>
<sequence>MERNECPCADFGQLITRDRFLTCRTIDADLIDSLPASPLGVHRIDFALNSLPTKKKHKPPAFWPKLLSLLWMIDTLCHPLSNIPEDPARRIDLRILHDRIRQGQNVETDIGAMEASEEQPGDAKYIFD</sequence>
<evidence type="ECO:0000313" key="1">
    <source>
        <dbReference type="EMBL" id="KAG2204684.1"/>
    </source>
</evidence>